<proteinExistence type="predicted"/>
<accession>A0A9P9X0W0</accession>
<organism evidence="1 2">
    <name type="scientific">Colletotrichum abscissum</name>
    <dbReference type="NCBI Taxonomy" id="1671311"/>
    <lineage>
        <taxon>Eukaryota</taxon>
        <taxon>Fungi</taxon>
        <taxon>Dikarya</taxon>
        <taxon>Ascomycota</taxon>
        <taxon>Pezizomycotina</taxon>
        <taxon>Sordariomycetes</taxon>
        <taxon>Hypocreomycetidae</taxon>
        <taxon>Glomerellales</taxon>
        <taxon>Glomerellaceae</taxon>
        <taxon>Colletotrichum</taxon>
        <taxon>Colletotrichum acutatum species complex</taxon>
    </lineage>
</organism>
<dbReference type="OrthoDB" id="2119662at2759"/>
<sequence>MTPKRSCTQTNGLPWHEYSGALAFNLAASLLHALYGTLSKLWAANIDSSLVVTTDVYTYIGVMTEVLNEGLLCAARVAIGDQSSRSLAQRLQLIHIHARSVQSVLGIAFVAGAETFAKNFVAVAAQDASIGSALLQIGLM</sequence>
<evidence type="ECO:0000313" key="2">
    <source>
        <dbReference type="Proteomes" id="UP001056436"/>
    </source>
</evidence>
<dbReference type="Proteomes" id="UP001056436">
    <property type="component" value="Unassembled WGS sequence"/>
</dbReference>
<comment type="caution">
    <text evidence="1">The sequence shown here is derived from an EMBL/GenBank/DDBJ whole genome shotgun (WGS) entry which is preliminary data.</text>
</comment>
<protein>
    <submittedName>
        <fullName evidence="1">Uncharacterized protein</fullName>
    </submittedName>
</protein>
<dbReference type="EMBL" id="SDAQ01000210">
    <property type="protein sequence ID" value="KAI3530162.1"/>
    <property type="molecule type" value="Genomic_DNA"/>
</dbReference>
<dbReference type="AlphaFoldDB" id="A0A9P9X0W0"/>
<evidence type="ECO:0000313" key="1">
    <source>
        <dbReference type="EMBL" id="KAI3530162.1"/>
    </source>
</evidence>
<keyword evidence="2" id="KW-1185">Reference proteome</keyword>
<gene>
    <name evidence="1" type="ORF">CABS02_14610</name>
</gene>
<reference evidence="1" key="1">
    <citation type="submission" date="2019-01" db="EMBL/GenBank/DDBJ databases">
        <title>Colletotrichum abscissum LGMF1257.</title>
        <authorList>
            <person name="Baroncelli R."/>
        </authorList>
    </citation>
    <scope>NUCLEOTIDE SEQUENCE</scope>
    <source>
        <strain evidence="1">Ca142</strain>
    </source>
</reference>
<name>A0A9P9X0W0_9PEZI</name>